<evidence type="ECO:0000313" key="1">
    <source>
        <dbReference type="EMBL" id="NGQ89266.1"/>
    </source>
</evidence>
<dbReference type="EMBL" id="JAALFE010000001">
    <property type="protein sequence ID" value="NGQ89266.1"/>
    <property type="molecule type" value="Genomic_DNA"/>
</dbReference>
<evidence type="ECO:0000313" key="2">
    <source>
        <dbReference type="Proteomes" id="UP000474758"/>
    </source>
</evidence>
<reference evidence="1 2" key="1">
    <citation type="submission" date="2020-02" db="EMBL/GenBank/DDBJ databases">
        <title>Rhodobacter translucens sp. nov., a novel bacterium isolated from activated sludge.</title>
        <authorList>
            <person name="Liu J."/>
        </authorList>
    </citation>
    <scope>NUCLEOTIDE SEQUENCE [LARGE SCALE GENOMIC DNA]</scope>
    <source>
        <strain evidence="1 2">HX-7-19</strain>
    </source>
</reference>
<comment type="caution">
    <text evidence="1">The sequence shown here is derived from an EMBL/GenBank/DDBJ whole genome shotgun (WGS) entry which is preliminary data.</text>
</comment>
<sequence length="46" mass="4905">MMVDNLVFQLRDFAARAPDLGALPRPQLRDVIILAAALVAAIAGVM</sequence>
<name>A0A6M1TQC8_9RHOB</name>
<keyword evidence="2" id="KW-1185">Reference proteome</keyword>
<organism evidence="1 2">
    <name type="scientific">Paragemmobacter kunshanensis</name>
    <dbReference type="NCBI Taxonomy" id="2583234"/>
    <lineage>
        <taxon>Bacteria</taxon>
        <taxon>Pseudomonadati</taxon>
        <taxon>Pseudomonadota</taxon>
        <taxon>Alphaproteobacteria</taxon>
        <taxon>Rhodobacterales</taxon>
        <taxon>Paracoccaceae</taxon>
        <taxon>Paragemmobacter</taxon>
    </lineage>
</organism>
<dbReference type="RefSeq" id="WP_165046378.1">
    <property type="nucleotide sequence ID" value="NZ_JAALFE010000001.1"/>
</dbReference>
<protein>
    <submittedName>
        <fullName evidence="1">Uncharacterized protein</fullName>
    </submittedName>
</protein>
<dbReference type="Proteomes" id="UP000474758">
    <property type="component" value="Unassembled WGS sequence"/>
</dbReference>
<proteinExistence type="predicted"/>
<accession>A0A6M1TQC8</accession>
<dbReference type="AlphaFoldDB" id="A0A6M1TQC8"/>
<gene>
    <name evidence="1" type="ORF">G5V65_00035</name>
</gene>